<keyword evidence="4" id="KW-1185">Reference proteome</keyword>
<keyword evidence="1" id="KW-0732">Signal</keyword>
<dbReference type="EMBL" id="ML977315">
    <property type="protein sequence ID" value="KAF2119629.1"/>
    <property type="molecule type" value="Genomic_DNA"/>
</dbReference>
<dbReference type="InterPro" id="IPR057722">
    <property type="entry name" value="AsqO/PenF-like_C"/>
</dbReference>
<gene>
    <name evidence="3" type="ORF">BDV96DRAFT_684178</name>
</gene>
<dbReference type="OrthoDB" id="3914164at2759"/>
<dbReference type="Pfam" id="PF25581">
    <property type="entry name" value="AsqO_C"/>
    <property type="match status" value="1"/>
</dbReference>
<name>A0A6A5ZJR5_9PLEO</name>
<evidence type="ECO:0000256" key="1">
    <source>
        <dbReference type="SAM" id="SignalP"/>
    </source>
</evidence>
<reference evidence="3" key="1">
    <citation type="journal article" date="2020" name="Stud. Mycol.">
        <title>101 Dothideomycetes genomes: a test case for predicting lifestyles and emergence of pathogens.</title>
        <authorList>
            <person name="Haridas S."/>
            <person name="Albert R."/>
            <person name="Binder M."/>
            <person name="Bloem J."/>
            <person name="Labutti K."/>
            <person name="Salamov A."/>
            <person name="Andreopoulos B."/>
            <person name="Baker S."/>
            <person name="Barry K."/>
            <person name="Bills G."/>
            <person name="Bluhm B."/>
            <person name="Cannon C."/>
            <person name="Castanera R."/>
            <person name="Culley D."/>
            <person name="Daum C."/>
            <person name="Ezra D."/>
            <person name="Gonzalez J."/>
            <person name="Henrissat B."/>
            <person name="Kuo A."/>
            <person name="Liang C."/>
            <person name="Lipzen A."/>
            <person name="Lutzoni F."/>
            <person name="Magnuson J."/>
            <person name="Mondo S."/>
            <person name="Nolan M."/>
            <person name="Ohm R."/>
            <person name="Pangilinan J."/>
            <person name="Park H.-J."/>
            <person name="Ramirez L."/>
            <person name="Alfaro M."/>
            <person name="Sun H."/>
            <person name="Tritt A."/>
            <person name="Yoshinaga Y."/>
            <person name="Zwiers L.-H."/>
            <person name="Turgeon B."/>
            <person name="Goodwin S."/>
            <person name="Spatafora J."/>
            <person name="Crous P."/>
            <person name="Grigoriev I."/>
        </authorList>
    </citation>
    <scope>NUCLEOTIDE SEQUENCE</scope>
    <source>
        <strain evidence="3">CBS 627.86</strain>
    </source>
</reference>
<proteinExistence type="predicted"/>
<feature type="domain" description="AsqO/PenF-like C-terminal" evidence="2">
    <location>
        <begin position="299"/>
        <end position="408"/>
    </location>
</feature>
<accession>A0A6A5ZJR5</accession>
<evidence type="ECO:0000313" key="4">
    <source>
        <dbReference type="Proteomes" id="UP000799770"/>
    </source>
</evidence>
<organism evidence="3 4">
    <name type="scientific">Lophiotrema nucula</name>
    <dbReference type="NCBI Taxonomy" id="690887"/>
    <lineage>
        <taxon>Eukaryota</taxon>
        <taxon>Fungi</taxon>
        <taxon>Dikarya</taxon>
        <taxon>Ascomycota</taxon>
        <taxon>Pezizomycotina</taxon>
        <taxon>Dothideomycetes</taxon>
        <taxon>Pleosporomycetidae</taxon>
        <taxon>Pleosporales</taxon>
        <taxon>Lophiotremataceae</taxon>
        <taxon>Lophiotrema</taxon>
    </lineage>
</organism>
<feature type="chain" id="PRO_5025540719" description="AsqO/PenF-like C-terminal domain-containing protein" evidence="1">
    <location>
        <begin position="18"/>
        <end position="413"/>
    </location>
</feature>
<feature type="signal peptide" evidence="1">
    <location>
        <begin position="1"/>
        <end position="17"/>
    </location>
</feature>
<protein>
    <recommendedName>
        <fullName evidence="2">AsqO/PenF-like C-terminal domain-containing protein</fullName>
    </recommendedName>
</protein>
<evidence type="ECO:0000259" key="2">
    <source>
        <dbReference type="Pfam" id="PF25581"/>
    </source>
</evidence>
<dbReference type="Proteomes" id="UP000799770">
    <property type="component" value="Unassembled WGS sequence"/>
</dbReference>
<dbReference type="AlphaFoldDB" id="A0A6A5ZJR5"/>
<sequence>MKTSVLLFASFAALAASICPNKPGPEDPLSNNYRDAETVIIPNRLHEGEVKAQFETGPIDPCALVPLDAQRITPQPNKTSFEMWTFSTVNLNNISETATIVFYLGTKEALPYWAGDLSAIGVSAALTWADGTRDSFRVSALSGDEGALNLTTDGVNANGTFKSTGASFVPISARLMHGKEIGVTFKYQYPGQGLVAGRIASTAINQEPHFSCSINVTEPQSLEVMPHLGWTNLHADAYAWSEFNIDSRSFNKNMSTQHSISFHDHMWSDRPFLDSVKNWSRGNAHLNVTGFKERLESGYSIVWFQGEDHDGKIHTSSYVVLSDRPQTVCCEKGADKDKVELLILKSNATTVQLTFKLDTGGTLDLNIQKDVLITNLPDQFGRYAGKAKGNTVYEGQNYGVEGVAWFEEGSATG</sequence>
<evidence type="ECO:0000313" key="3">
    <source>
        <dbReference type="EMBL" id="KAF2119629.1"/>
    </source>
</evidence>